<dbReference type="RefSeq" id="WP_035229493.1">
    <property type="nucleotide sequence ID" value="NZ_ARXV01000001.1"/>
</dbReference>
<evidence type="ECO:0000313" key="2">
    <source>
        <dbReference type="EMBL" id="KGD66529.1"/>
    </source>
</evidence>
<evidence type="ECO:0000313" key="3">
    <source>
        <dbReference type="Proteomes" id="UP000029444"/>
    </source>
</evidence>
<accession>A0A095SQA7</accession>
<name>A0A095SQA7_9GAMM</name>
<keyword evidence="3" id="KW-1185">Reference proteome</keyword>
<protein>
    <recommendedName>
        <fullName evidence="1">DUF7352 domain-containing protein</fullName>
    </recommendedName>
</protein>
<dbReference type="eggNOG" id="ENOG50330TV">
    <property type="taxonomic scope" value="Bacteria"/>
</dbReference>
<comment type="caution">
    <text evidence="2">The sequence shown here is derived from an EMBL/GenBank/DDBJ whole genome shotgun (WGS) entry which is preliminary data.</text>
</comment>
<reference evidence="2 3" key="1">
    <citation type="submission" date="2012-09" db="EMBL/GenBank/DDBJ databases">
        <title>Genome Sequence of alkane-degrading Bacterium Alcanivorax sp. 19-m-6.</title>
        <authorList>
            <person name="Lai Q."/>
            <person name="Shao Z."/>
        </authorList>
    </citation>
    <scope>NUCLEOTIDE SEQUENCE [LARGE SCALE GENOMIC DNA]</scope>
    <source>
        <strain evidence="2 3">19-m-6</strain>
    </source>
</reference>
<sequence length="94" mass="10631">MKTIHKHRLNVSSDVQEIRLPESGKVLKVDYILQDAAICMWVEVDADTVIDTPKEVRTFKVFSTGSGIPDNASYLGTTIDHMKAHAYHVYELKN</sequence>
<dbReference type="EMBL" id="ARXV01000001">
    <property type="protein sequence ID" value="KGD66529.1"/>
    <property type="molecule type" value="Genomic_DNA"/>
</dbReference>
<evidence type="ECO:0000259" key="1">
    <source>
        <dbReference type="Pfam" id="PF24043"/>
    </source>
</evidence>
<proteinExistence type="predicted"/>
<dbReference type="AlphaFoldDB" id="A0A095SQA7"/>
<feature type="domain" description="DUF7352" evidence="1">
    <location>
        <begin position="1"/>
        <end position="93"/>
    </location>
</feature>
<organism evidence="2 3">
    <name type="scientific">Alcanivorax nanhaiticus</name>
    <dbReference type="NCBI Taxonomy" id="1177154"/>
    <lineage>
        <taxon>Bacteria</taxon>
        <taxon>Pseudomonadati</taxon>
        <taxon>Pseudomonadota</taxon>
        <taxon>Gammaproteobacteria</taxon>
        <taxon>Oceanospirillales</taxon>
        <taxon>Alcanivoracaceae</taxon>
        <taxon>Alcanivorax</taxon>
    </lineage>
</organism>
<dbReference type="PATRIC" id="fig|1177154.3.peg.197"/>
<dbReference type="InterPro" id="IPR055776">
    <property type="entry name" value="DUF7352"/>
</dbReference>
<dbReference type="Pfam" id="PF24043">
    <property type="entry name" value="DUF7352"/>
    <property type="match status" value="1"/>
</dbReference>
<dbReference type="Proteomes" id="UP000029444">
    <property type="component" value="Unassembled WGS sequence"/>
</dbReference>
<gene>
    <name evidence="2" type="ORF">Y5S_00196</name>
</gene>
<dbReference type="OrthoDB" id="6077966at2"/>